<sequence>MSLSQETLTIGQYFNKVKNVCAEISKLDPENPISEALTRRIIIRGLRQEFKRVVTATSGWSKEPTLVELENLLANEEILDDKMSKASTKEEEKALLNKSKDSNGGEKALASISDQKGFKKNQKWNNKGGNYQGGAQKSYNHRCKKWLSTIRGPV</sequence>
<accession>A0AAV0MHP7</accession>
<dbReference type="PANTHER" id="PTHR47481:SF36">
    <property type="entry name" value="CCHC-TYPE DOMAIN-CONTAINING PROTEIN"/>
    <property type="match status" value="1"/>
</dbReference>
<name>A0AAV0MHP7_9ROSI</name>
<proteinExistence type="predicted"/>
<gene>
    <name evidence="2" type="ORF">LITE_LOCUS28672</name>
</gene>
<keyword evidence="3" id="KW-1185">Reference proteome</keyword>
<dbReference type="Proteomes" id="UP001154282">
    <property type="component" value="Unassembled WGS sequence"/>
</dbReference>
<evidence type="ECO:0000313" key="2">
    <source>
        <dbReference type="EMBL" id="CAI0445668.1"/>
    </source>
</evidence>
<dbReference type="PANTHER" id="PTHR47481">
    <property type="match status" value="1"/>
</dbReference>
<evidence type="ECO:0000256" key="1">
    <source>
        <dbReference type="SAM" id="MobiDB-lite"/>
    </source>
</evidence>
<reference evidence="2" key="1">
    <citation type="submission" date="2022-08" db="EMBL/GenBank/DDBJ databases">
        <authorList>
            <person name="Gutierrez-Valencia J."/>
        </authorList>
    </citation>
    <scope>NUCLEOTIDE SEQUENCE</scope>
</reference>
<comment type="caution">
    <text evidence="2">The sequence shown here is derived from an EMBL/GenBank/DDBJ whole genome shotgun (WGS) entry which is preliminary data.</text>
</comment>
<evidence type="ECO:0000313" key="3">
    <source>
        <dbReference type="Proteomes" id="UP001154282"/>
    </source>
</evidence>
<dbReference type="EMBL" id="CAMGYJ010000007">
    <property type="protein sequence ID" value="CAI0445668.1"/>
    <property type="molecule type" value="Genomic_DNA"/>
</dbReference>
<feature type="compositionally biased region" description="Basic and acidic residues" evidence="1">
    <location>
        <begin position="83"/>
        <end position="104"/>
    </location>
</feature>
<dbReference type="AlphaFoldDB" id="A0AAV0MHP7"/>
<feature type="region of interest" description="Disordered" evidence="1">
    <location>
        <begin position="83"/>
        <end position="137"/>
    </location>
</feature>
<protein>
    <submittedName>
        <fullName evidence="2">Uncharacterized protein</fullName>
    </submittedName>
</protein>
<organism evidence="2 3">
    <name type="scientific">Linum tenue</name>
    <dbReference type="NCBI Taxonomy" id="586396"/>
    <lineage>
        <taxon>Eukaryota</taxon>
        <taxon>Viridiplantae</taxon>
        <taxon>Streptophyta</taxon>
        <taxon>Embryophyta</taxon>
        <taxon>Tracheophyta</taxon>
        <taxon>Spermatophyta</taxon>
        <taxon>Magnoliopsida</taxon>
        <taxon>eudicotyledons</taxon>
        <taxon>Gunneridae</taxon>
        <taxon>Pentapetalae</taxon>
        <taxon>rosids</taxon>
        <taxon>fabids</taxon>
        <taxon>Malpighiales</taxon>
        <taxon>Linaceae</taxon>
        <taxon>Linum</taxon>
    </lineage>
</organism>